<dbReference type="RefSeq" id="WP_110063393.1">
    <property type="nucleotide sequence ID" value="NZ_QGTW01000001.1"/>
</dbReference>
<dbReference type="Gene3D" id="3.40.50.1820">
    <property type="entry name" value="alpha/beta hydrolase"/>
    <property type="match status" value="1"/>
</dbReference>
<dbReference type="EMBL" id="QGTW01000001">
    <property type="protein sequence ID" value="PWW32473.1"/>
    <property type="molecule type" value="Genomic_DNA"/>
</dbReference>
<accession>A0A2V3A641</accession>
<dbReference type="Proteomes" id="UP000247150">
    <property type="component" value="Unassembled WGS sequence"/>
</dbReference>
<comment type="caution">
    <text evidence="1">The sequence shown here is derived from an EMBL/GenBank/DDBJ whole genome shotgun (WGS) entry which is preliminary data.</text>
</comment>
<evidence type="ECO:0000313" key="2">
    <source>
        <dbReference type="Proteomes" id="UP000247150"/>
    </source>
</evidence>
<organism evidence="1 2">
    <name type="scientific">Cytobacillus oceanisediminis</name>
    <dbReference type="NCBI Taxonomy" id="665099"/>
    <lineage>
        <taxon>Bacteria</taxon>
        <taxon>Bacillati</taxon>
        <taxon>Bacillota</taxon>
        <taxon>Bacilli</taxon>
        <taxon>Bacillales</taxon>
        <taxon>Bacillaceae</taxon>
        <taxon>Cytobacillus</taxon>
    </lineage>
</organism>
<evidence type="ECO:0000313" key="1">
    <source>
        <dbReference type="EMBL" id="PWW32473.1"/>
    </source>
</evidence>
<dbReference type="OrthoDB" id="9796770at2"/>
<protein>
    <submittedName>
        <fullName evidence="1">Uncharacterized protein</fullName>
    </submittedName>
</protein>
<reference evidence="1 2" key="1">
    <citation type="submission" date="2018-05" db="EMBL/GenBank/DDBJ databases">
        <title>Freshwater and sediment microbial communities from various areas in North America, analyzing microbe dynamics in response to fracking.</title>
        <authorList>
            <person name="Lamendella R."/>
        </authorList>
    </citation>
    <scope>NUCLEOTIDE SEQUENCE [LARGE SCALE GENOMIC DNA]</scope>
    <source>
        <strain evidence="1 2">15_TX</strain>
    </source>
</reference>
<gene>
    <name evidence="1" type="ORF">DFO73_101738</name>
</gene>
<dbReference type="AlphaFoldDB" id="A0A2V3A641"/>
<proteinExistence type="predicted"/>
<dbReference type="InterPro" id="IPR029058">
    <property type="entry name" value="AB_hydrolase_fold"/>
</dbReference>
<sequence length="91" mass="10552">MWSKELVNTERGIFEDFVCGNGDPLCITHLYSEFNERGNYFANMFVNLFKVYLVNLKEAGNSSKIQKLEELSMEETILDLETLRKALNIPK</sequence>
<name>A0A2V3A641_9BACI</name>